<feature type="transmembrane region" description="Helical" evidence="7">
    <location>
        <begin position="403"/>
        <end position="421"/>
    </location>
</feature>
<dbReference type="PRINTS" id="PR01036">
    <property type="entry name" value="TCRTETB"/>
</dbReference>
<feature type="transmembrane region" description="Helical" evidence="7">
    <location>
        <begin position="44"/>
        <end position="64"/>
    </location>
</feature>
<evidence type="ECO:0000256" key="2">
    <source>
        <dbReference type="ARBA" id="ARBA00022448"/>
    </source>
</evidence>
<keyword evidence="2" id="KW-0813">Transport</keyword>
<sequence>MDEKKHHVTFVLIGLFVGLLFTSLDQTVVSTAMPTIISDLGGMSFYSWVTAVYMLTETAGIPIFGKLADLYGRKKIYMIGMGIFVLGSVLCGLSTHILFLIFARGLQGIGAAAIWPLAMTIIGDVFPPEKSAKIQGIFGGAFIISSIAGPALGGILTESLSWHWIFFINIPFGIVSAFLLWKGLVEQKGEGNQSVDWAGAVTLTAGIILVLLPTVLTGGEDQSVSAGYDWSSPLVLLLLFGGLAILAIFIWVEMKAEEPVLPLRIFGNQTVTLICIISFFSGMGMFGAITFIPLYIQYVQHTSASIAGYALTPMMFGAIIAGSIGGFLITRIPYRTLLVTGLLFMSLGFYLMSTVNTNTSLWTIICYVLLIGMGMGILMSNLTTIMQAVVDKKHFGVATSSINFFRSIGATIGTSILGAVLNHQVSTGLGNVIRENPAYQSRLQGNIQEILRYGKDIPTDVVDQVVSLFVHSVQSVFLISLVMIVITLIVSLFLGKGKIRDPQPETNHPAE</sequence>
<keyword evidence="3" id="KW-1003">Cell membrane</keyword>
<dbReference type="Gene3D" id="1.20.1250.20">
    <property type="entry name" value="MFS general substrate transporter like domains"/>
    <property type="match status" value="1"/>
</dbReference>
<feature type="transmembrane region" description="Helical" evidence="7">
    <location>
        <begin position="230"/>
        <end position="252"/>
    </location>
</feature>
<dbReference type="InterPro" id="IPR011701">
    <property type="entry name" value="MFS"/>
</dbReference>
<feature type="transmembrane region" description="Helical" evidence="7">
    <location>
        <begin position="7"/>
        <end position="24"/>
    </location>
</feature>
<dbReference type="EMBL" id="JAFHAP010000011">
    <property type="protein sequence ID" value="MBN2910299.1"/>
    <property type="molecule type" value="Genomic_DNA"/>
</dbReference>
<dbReference type="InterPro" id="IPR020846">
    <property type="entry name" value="MFS_dom"/>
</dbReference>
<feature type="transmembrane region" description="Helical" evidence="7">
    <location>
        <begin position="108"/>
        <end position="126"/>
    </location>
</feature>
<gene>
    <name evidence="9" type="ORF">JQC72_12405</name>
</gene>
<feature type="transmembrane region" description="Helical" evidence="7">
    <location>
        <begin position="273"/>
        <end position="296"/>
    </location>
</feature>
<dbReference type="PROSITE" id="PS50850">
    <property type="entry name" value="MFS"/>
    <property type="match status" value="1"/>
</dbReference>
<comment type="caution">
    <text evidence="9">The sequence shown here is derived from an EMBL/GenBank/DDBJ whole genome shotgun (WGS) entry which is preliminary data.</text>
</comment>
<name>A0ABS2WL97_9BACL</name>
<evidence type="ECO:0000256" key="4">
    <source>
        <dbReference type="ARBA" id="ARBA00022692"/>
    </source>
</evidence>
<dbReference type="SUPFAM" id="SSF103473">
    <property type="entry name" value="MFS general substrate transporter"/>
    <property type="match status" value="1"/>
</dbReference>
<feature type="transmembrane region" description="Helical" evidence="7">
    <location>
        <begin position="162"/>
        <end position="185"/>
    </location>
</feature>
<accession>A0ABS2WL97</accession>
<dbReference type="InterPro" id="IPR036259">
    <property type="entry name" value="MFS_trans_sf"/>
</dbReference>
<dbReference type="Proteomes" id="UP001177120">
    <property type="component" value="Unassembled WGS sequence"/>
</dbReference>
<dbReference type="PANTHER" id="PTHR23501:SF197">
    <property type="entry name" value="COMD"/>
    <property type="match status" value="1"/>
</dbReference>
<dbReference type="CDD" id="cd17502">
    <property type="entry name" value="MFS_Azr1_MDR_like"/>
    <property type="match status" value="1"/>
</dbReference>
<organism evidence="9 10">
    <name type="scientific">Polycladomyces zharkentensis</name>
    <dbReference type="NCBI Taxonomy" id="2807616"/>
    <lineage>
        <taxon>Bacteria</taxon>
        <taxon>Bacillati</taxon>
        <taxon>Bacillota</taxon>
        <taxon>Bacilli</taxon>
        <taxon>Bacillales</taxon>
        <taxon>Thermoactinomycetaceae</taxon>
        <taxon>Polycladomyces</taxon>
    </lineage>
</organism>
<feature type="transmembrane region" description="Helical" evidence="7">
    <location>
        <begin position="197"/>
        <end position="218"/>
    </location>
</feature>
<evidence type="ECO:0000313" key="10">
    <source>
        <dbReference type="Proteomes" id="UP001177120"/>
    </source>
</evidence>
<evidence type="ECO:0000313" key="9">
    <source>
        <dbReference type="EMBL" id="MBN2910299.1"/>
    </source>
</evidence>
<dbReference type="InterPro" id="IPR004638">
    <property type="entry name" value="EmrB-like"/>
</dbReference>
<dbReference type="Gene3D" id="1.20.1720.10">
    <property type="entry name" value="Multidrug resistance protein D"/>
    <property type="match status" value="1"/>
</dbReference>
<feature type="transmembrane region" description="Helical" evidence="7">
    <location>
        <begin position="336"/>
        <end position="355"/>
    </location>
</feature>
<keyword evidence="10" id="KW-1185">Reference proteome</keyword>
<feature type="transmembrane region" description="Helical" evidence="7">
    <location>
        <begin position="476"/>
        <end position="494"/>
    </location>
</feature>
<evidence type="ECO:0000256" key="5">
    <source>
        <dbReference type="ARBA" id="ARBA00022989"/>
    </source>
</evidence>
<feature type="transmembrane region" description="Helical" evidence="7">
    <location>
        <begin position="361"/>
        <end position="382"/>
    </location>
</feature>
<feature type="transmembrane region" description="Helical" evidence="7">
    <location>
        <begin position="138"/>
        <end position="156"/>
    </location>
</feature>
<keyword evidence="4 7" id="KW-0812">Transmembrane</keyword>
<dbReference type="PANTHER" id="PTHR23501">
    <property type="entry name" value="MAJOR FACILITATOR SUPERFAMILY"/>
    <property type="match status" value="1"/>
</dbReference>
<evidence type="ECO:0000256" key="1">
    <source>
        <dbReference type="ARBA" id="ARBA00004651"/>
    </source>
</evidence>
<comment type="subcellular location">
    <subcellularLocation>
        <location evidence="1">Cell membrane</location>
        <topology evidence="1">Multi-pass membrane protein</topology>
    </subcellularLocation>
</comment>
<feature type="transmembrane region" description="Helical" evidence="7">
    <location>
        <begin position="76"/>
        <end position="102"/>
    </location>
</feature>
<keyword evidence="6 7" id="KW-0472">Membrane</keyword>
<feature type="domain" description="Major facilitator superfamily (MFS) profile" evidence="8">
    <location>
        <begin position="11"/>
        <end position="499"/>
    </location>
</feature>
<dbReference type="RefSeq" id="WP_205496121.1">
    <property type="nucleotide sequence ID" value="NZ_JAFHAP010000011.1"/>
</dbReference>
<dbReference type="Pfam" id="PF07690">
    <property type="entry name" value="MFS_1"/>
    <property type="match status" value="1"/>
</dbReference>
<keyword evidence="5 7" id="KW-1133">Transmembrane helix</keyword>
<feature type="transmembrane region" description="Helical" evidence="7">
    <location>
        <begin position="308"/>
        <end position="329"/>
    </location>
</feature>
<evidence type="ECO:0000259" key="8">
    <source>
        <dbReference type="PROSITE" id="PS50850"/>
    </source>
</evidence>
<evidence type="ECO:0000256" key="7">
    <source>
        <dbReference type="SAM" id="Phobius"/>
    </source>
</evidence>
<reference evidence="9" key="1">
    <citation type="journal article" date="2024" name="Int. J. Syst. Evol. Microbiol.">
        <title>Polycladomyces zharkentensis sp. nov., a novel thermophilic cellulose- and starch-degrading member of the Bacillota from a geothermal aquifer in Kazakhstan.</title>
        <authorList>
            <person name="Mashzhan A."/>
            <person name="Kistaubayeva A."/>
            <person name="Javier-Lopez R."/>
            <person name="Bissenova U."/>
            <person name="Bissenbay A."/>
            <person name="Birkeland N.K."/>
        </authorList>
    </citation>
    <scope>NUCLEOTIDE SEQUENCE</scope>
    <source>
        <strain evidence="9">ZKZ2T</strain>
    </source>
</reference>
<evidence type="ECO:0000256" key="3">
    <source>
        <dbReference type="ARBA" id="ARBA00022475"/>
    </source>
</evidence>
<proteinExistence type="predicted"/>
<protein>
    <submittedName>
        <fullName evidence="9">MFS transporter</fullName>
    </submittedName>
</protein>
<evidence type="ECO:0000256" key="6">
    <source>
        <dbReference type="ARBA" id="ARBA00023136"/>
    </source>
</evidence>
<dbReference type="NCBIfam" id="TIGR00711">
    <property type="entry name" value="efflux_EmrB"/>
    <property type="match status" value="1"/>
</dbReference>